<comment type="similarity">
    <text evidence="2">Belongs to the UPF0073 (Hly-III) family.</text>
</comment>
<evidence type="ECO:0000256" key="3">
    <source>
        <dbReference type="ARBA" id="ARBA00022475"/>
    </source>
</evidence>
<evidence type="ECO:0000256" key="1">
    <source>
        <dbReference type="ARBA" id="ARBA00004651"/>
    </source>
</evidence>
<dbReference type="Proteomes" id="UP001152321">
    <property type="component" value="Unassembled WGS sequence"/>
</dbReference>
<comment type="caution">
    <text evidence="8">The sequence shown here is derived from an EMBL/GenBank/DDBJ whole genome shotgun (WGS) entry which is preliminary data.</text>
</comment>
<keyword evidence="4 7" id="KW-0812">Transmembrane</keyword>
<dbReference type="PANTHER" id="PTHR20855">
    <property type="entry name" value="ADIPOR/PROGESTIN RECEPTOR-RELATED"/>
    <property type="match status" value="1"/>
</dbReference>
<feature type="transmembrane region" description="Helical" evidence="7">
    <location>
        <begin position="195"/>
        <end position="215"/>
    </location>
</feature>
<dbReference type="InterPro" id="IPR004254">
    <property type="entry name" value="AdipoR/HlyIII-related"/>
</dbReference>
<keyword evidence="9" id="KW-1185">Reference proteome</keyword>
<evidence type="ECO:0000256" key="5">
    <source>
        <dbReference type="ARBA" id="ARBA00022989"/>
    </source>
</evidence>
<organism evidence="8 9">
    <name type="scientific">Bdellovibrio svalbardensis</name>
    <dbReference type="NCBI Taxonomy" id="2972972"/>
    <lineage>
        <taxon>Bacteria</taxon>
        <taxon>Pseudomonadati</taxon>
        <taxon>Bdellovibrionota</taxon>
        <taxon>Bdellovibrionia</taxon>
        <taxon>Bdellovibrionales</taxon>
        <taxon>Pseudobdellovibrionaceae</taxon>
        <taxon>Bdellovibrio</taxon>
    </lineage>
</organism>
<dbReference type="PANTHER" id="PTHR20855:SF3">
    <property type="entry name" value="LD03007P"/>
    <property type="match status" value="1"/>
</dbReference>
<feature type="transmembrane region" description="Helical" evidence="7">
    <location>
        <begin position="132"/>
        <end position="149"/>
    </location>
</feature>
<reference evidence="8" key="1">
    <citation type="submission" date="2022-08" db="EMBL/GenBank/DDBJ databases">
        <title>Novel Bdellovibrio Species Isolated from Svalbard: Designation Bdellovibrio svalbardensis.</title>
        <authorList>
            <person name="Mitchell R.J."/>
            <person name="Choi S.Y."/>
        </authorList>
    </citation>
    <scope>NUCLEOTIDE SEQUENCE</scope>
    <source>
        <strain evidence="8">PAP01</strain>
    </source>
</reference>
<feature type="transmembrane region" description="Helical" evidence="7">
    <location>
        <begin position="83"/>
        <end position="101"/>
    </location>
</feature>
<accession>A0ABT6DP73</accession>
<keyword evidence="3" id="KW-1003">Cell membrane</keyword>
<evidence type="ECO:0000256" key="6">
    <source>
        <dbReference type="ARBA" id="ARBA00023136"/>
    </source>
</evidence>
<evidence type="ECO:0000256" key="4">
    <source>
        <dbReference type="ARBA" id="ARBA00022692"/>
    </source>
</evidence>
<proteinExistence type="inferred from homology"/>
<evidence type="ECO:0000256" key="2">
    <source>
        <dbReference type="ARBA" id="ARBA00008488"/>
    </source>
</evidence>
<comment type="subcellular location">
    <subcellularLocation>
        <location evidence="1">Cell membrane</location>
        <topology evidence="1">Multi-pass membrane protein</topology>
    </subcellularLocation>
</comment>
<dbReference type="NCBIfam" id="TIGR01065">
    <property type="entry name" value="hlyIII"/>
    <property type="match status" value="1"/>
</dbReference>
<dbReference type="Pfam" id="PF03006">
    <property type="entry name" value="HlyIII"/>
    <property type="match status" value="1"/>
</dbReference>
<keyword evidence="5 7" id="KW-1133">Transmembrane helix</keyword>
<feature type="transmembrane region" description="Helical" evidence="7">
    <location>
        <begin position="108"/>
        <end position="126"/>
    </location>
</feature>
<dbReference type="EMBL" id="JANRMI010000005">
    <property type="protein sequence ID" value="MDG0817880.1"/>
    <property type="molecule type" value="Genomic_DNA"/>
</dbReference>
<feature type="transmembrane region" description="Helical" evidence="7">
    <location>
        <begin position="161"/>
        <end position="180"/>
    </location>
</feature>
<sequence>MEKIELAPLNKPLLRGHFHQAAFFIAVGACAMLISLSPNSQSLIATVIYSLSLCGLFGVSALYHRPQWSPNARMWMRRLDHSAIFILIAGTSTPICMLAIPSEGGNKLLAIIWIAAAIGVMQSLFWVKAPKWLAAILYIIMGWLAAPYMPEMKNALGMTSVMLILVGGIIYTLGAVVYATKKPDPSPKYFGYHEIFHVLVIVAAALHFVVIAALVRS</sequence>
<evidence type="ECO:0000256" key="7">
    <source>
        <dbReference type="SAM" id="Phobius"/>
    </source>
</evidence>
<dbReference type="PROSITE" id="PS51257">
    <property type="entry name" value="PROKAR_LIPOPROTEIN"/>
    <property type="match status" value="1"/>
</dbReference>
<evidence type="ECO:0000313" key="8">
    <source>
        <dbReference type="EMBL" id="MDG0817880.1"/>
    </source>
</evidence>
<protein>
    <submittedName>
        <fullName evidence="8">Hemolysin III family protein</fullName>
    </submittedName>
</protein>
<feature type="transmembrane region" description="Helical" evidence="7">
    <location>
        <begin position="43"/>
        <end position="63"/>
    </location>
</feature>
<keyword evidence="6 7" id="KW-0472">Membrane</keyword>
<name>A0ABT6DP73_9BACT</name>
<gene>
    <name evidence="8" type="ORF">NWE73_15975</name>
</gene>
<evidence type="ECO:0000313" key="9">
    <source>
        <dbReference type="Proteomes" id="UP001152321"/>
    </source>
</evidence>
<dbReference type="InterPro" id="IPR005744">
    <property type="entry name" value="Hy-lIII"/>
</dbReference>
<feature type="transmembrane region" description="Helical" evidence="7">
    <location>
        <begin position="18"/>
        <end position="36"/>
    </location>
</feature>